<gene>
    <name evidence="7" type="ORF">I6G64_16295</name>
</gene>
<dbReference type="InterPro" id="IPR010060">
    <property type="entry name" value="NRPS_synth"/>
</dbReference>
<dbReference type="Pfam" id="PF13193">
    <property type="entry name" value="AMP-binding_C"/>
    <property type="match status" value="4"/>
</dbReference>
<dbReference type="EMBL" id="CP065673">
    <property type="protein sequence ID" value="QPS19151.1"/>
    <property type="molecule type" value="Genomic_DNA"/>
</dbReference>
<keyword evidence="2" id="KW-0596">Phosphopantetheine</keyword>
<dbReference type="RefSeq" id="WP_063200415.1">
    <property type="nucleotide sequence ID" value="NZ_CAMITG010000001.1"/>
</dbReference>
<keyword evidence="3" id="KW-0597">Phosphoprotein</keyword>
<dbReference type="SMART" id="SM00823">
    <property type="entry name" value="PKS_PP"/>
    <property type="match status" value="4"/>
</dbReference>
<dbReference type="Gene3D" id="3.30.300.30">
    <property type="match status" value="4"/>
</dbReference>
<feature type="domain" description="Carrier" evidence="6">
    <location>
        <begin position="507"/>
        <end position="582"/>
    </location>
</feature>
<dbReference type="CDD" id="cd05930">
    <property type="entry name" value="A_NRPS"/>
    <property type="match status" value="3"/>
</dbReference>
<feature type="compositionally biased region" description="Low complexity" evidence="5">
    <location>
        <begin position="496"/>
        <end position="507"/>
    </location>
</feature>
<dbReference type="CDD" id="cd19531">
    <property type="entry name" value="LCL_NRPS-like"/>
    <property type="match status" value="1"/>
</dbReference>
<dbReference type="InterPro" id="IPR001242">
    <property type="entry name" value="Condensation_dom"/>
</dbReference>
<sequence length="4169" mass="456361">MSVSAVFEQSVNRDPQQVAISQGETRVTYQQLLQRVTALSAALRRQPGSPFTLVLLEEGAALVTAALAIMHAGQAFVPLSPTLPRQRLETLLAQFPDARLISTSHGLASVRHLTDRLNVVEVDELGVPALSTGEPLPLAPTRTQPLAYVYFTSGSTGIPKAVLGRSDSLLHFIEWESRELAITPDDRVSMLTSQMFDPFLRDMLLPLLNGATLCIPPSRELIHTPAALLAWMQAQRITVTHQIPSLLQVLLEYPDAAQRLHDVRYVLLAGEMLKGSLVARFYQNGPANAQLLNLYGPTETTLAKLFYRVTPADAARAGVPVGRPIPGASISVIDESGNPVADGESGEVIIITPWMSAGYRQPAASDAFFTDERGTKMYRTGDVGRLTATGDLELLGRNDFQLKINGQRVETAEIETLLERHPAVQQAAVVAFAQSQQRVAFITLKSELNQASTELRDYLAASLPAALLPTDFSILELFPRLPNGKLDRKALPQPAPRRSAPLAAAQQPHAGEEQKLAAIWQRLLPVNAVGRDDDFFALGGNSLLAMRMIACVRAELDRELEFAALLAQPTLAGCAQALRQAEQDSVQTQSSVTLSDEQQGMWLIQQQAPESPVWQLAYRAEWQGPLNIELLQQALNQALRRHDALRTRFTPYQDGVTAQIAEQVVVDIDRQDFGAQGSEARGAAEGWLAQLAARPFNLAQAPLLRIACAQVQPHRTLIALVCHHIIADAESVALLWRQMLADYGRLLAGKTLTPVAATSCQTVHARRQQQRSAGPRGEALRAWWRQQLAGPLPLLQLPYDFPVPAVRSYCGGRIPFHLAQATADALAALAVRHGVTPYVALLTAYTAFMARYTRQQDLTIGTPISSRHALDNEQAFGLLFNVVALRQTVDLHQPFSRLMRQVAAGFIAAVAHQDLPFGQVLTALEEARHPGISPLFQTLFVWQQKPDAATRLGQSSVSALQAVDRGSATYELTLEMWPDEAGIAGQFEYADDRFLPDTIARMAANFTTFVEHCIADSEEAVGRLPLLSEAERRQIRQWNQTAQPFSSDIGIHQMFERQVARTPDAPALEFLDEVLSYRELDARANQLAHWLIAQGVGVDVAVGLCIERSLSLVIGFLAILKAGGVYVPIDPDYPQERSDYVIADSGLQLMLTQAQFVDRFTRAAQHITLFTVEALEPQLNGLPTLAPAPRAGADNTAYIIYTSGSTGQPKGVPIRHRGVCNLAETEVALLDMQPPGRVLQFASFSFDTSVWEIVMTLCSGCTLLMAPRLSLLPGPDLLEQLEQRRVSHVTLPASALAALPEAPLPDLRVLIVAGEACGLDLLQKWGKNRRFINSYGPTETTVSATNAELTPADSRVHIGRPVHNTQVWILDEFREPLPVGVVGELCIGGVGVSQGYLNQPALTADRFIADPFSATPEARLYLTGDLACYRSDGNIDYLGRIDNQVKIRGYRVELGEIETALRRHPAVADAVTLVREDYLAASAVVAYVLPHAGQQPDRAQLHAWLAATLPEFMCPACYVLMTAFPRLPNNKIDRKRFPTPQPDAVANAPGEAPKGRAEQAIAAVWSRVLGIEGIGRDDSFFALGGHSLLAARAVALLAAEHQLHLRVSDIFTRRTPRQLALCAGETQADSALCRQPALKEAPLSFAQQRIWFLEQLHPDGNSYITGEIKTFTAPTVTPERLSAALDALFRHFPLLNTRLRADGAVPHQYWSDAPVEFTAEGVDDDAWHARVQQRAAALMSEPFTLLAAPLYRLCFIHSLQGQSALIFCVHHLLVDEHTLSLIDQSLTLLIDDPQATCTAPAVSYLQYAAWERSTSHQEGLDWWREVFLTPPPVIALPQRPQPDETDWRAAYQTLTLPLPLTEALRQLARQQDTTLFTLLLSTFQLLLQRYSGENDLTIGLPVSLRDSDTLQSLPGLLLNTLAFRQTLDTSQPFATFLAASEAALREALAHKETPFEQVVNAVLPAEGRATSPLFRIMFVYNASPDERREGAEARLSSQTLNAPDAKFDLTLFVQETATQLTLNIEYRPSLYSAEAIEALAASYGRLLASLSRRPQLPACRLDMLSEAEHRHLLDTLSAGPHRAAAPLLQQRFEQQARATPQATALAWGERQMSYQQLNQQANRLAHLLAGLDIGPGARVAVLLPRSPALVCAILATVKSGAAWVPVDIAYPAERIRYMLDDARVARVITTREQALRLELTEQQTMLLTPEMTTDGDVGMADPAQGAVADDPAYVLYTSGTTGAPKGVVIPHRALANYLQHACDNYDCAQGRGNTLHASISFDATLTSLFLPLLSGKTLFILPDEEDVPALVSAWKQLSGMTMAKITPSHLELLSQQIPPAAAGHAATLVIGGENLAGAAVRFWREHAPQVSIVNEYGPTETTVGCCVYALAAGECAVSGAVPIGRPIANMRIFLLDEHRQLTPPGGVGEIYIGGAGVALGYFNRPELTASRFIDDPFAAEPGERLYRTGDLARWLPDGNLLYLGRRDNQVKLRGHRIELEEVEAQLVACEGVSQAATGIRQVNGRPHLVAYVALAKGAATLDSVRQQIARRLPEIMRPTQWLLLPSIPLTGNGKVDRAWLAAQPLPVTVALCFRAAESETERQLAAIWQKVLGGETPGMDDDFFALGGDSILSLQIVFLAREAGLRVQARMLFDYPTIASLASVVEPLASAPTQARPPMQAYKLLPAQRWFFALGSENAHHYNQSYLWRLDAQVNLPQLERALRGVLQQHEGLRARFSAADAPATIAALTDAPLLRETRLGAPHDDEAAVIAWAGARQSQLDIAQGPVFSADVIRAASADYLLLSVHHLVVDGVSWRIIISDLSRAYQALARGEALPCEPATASLAEWGAWLQQVVDPVSAADEHRYWETQRHAGAAIPVDSGTRALPGRTGEMRKVQITLDRAATQALVRQTGRAYHTHVGDLLLAALAQTLSEWTGSRQLRIDFEGHGRDDEPDAPDVSRTVGWFTAIYPILLQLPSTGSWGDLIQDVKEAQRRVPHGGVGYGMLYDAAAQAAEVCFNYLGQFDGDFHQPPLSGVADLLMVHRYAPENRRGWALEVDSYIDEGELVIVWSYNPNSWRAETIAAQTDAMKKHLDALIAHCQAQARTTWTPSDFPLAGLSRASLLQLQQRHSQIVDIYPLTPTQEGMLYHSLADSDARLYHEQICFDLARGVDLARLQQAWTQVIAACPALRTTFDLNAEVGPLQLVHQQMPDAWRVVDYRSPQEEDITALWRADREQGFDLHQGPLFRITVLLAQDSVQMLFSHHHAILDGWSVTLLLAQVAAAYHQTPPPSSAPAFRHYIQWLRRSRAGSQAHWQQRLAGLSTATPLPAAYPGRTPSQQRQRQDFQLDVALSAQLASFGRRHRLTISTLVQGAWALLLQRYSGSTESLFGVTLSGRHADLSGIERMVGLLIGTVPMRASVQPDVRVVDWLHALQRQQLENERFSDISLAELKHSCGLAGWPTLFDTLVVFENYPQQENNGLFSFTAAQESTNYPLTLVASFGTALSGALVYDDGLYSPHTAGQLTQHLLHILQQWIDADDRRLSEISLLDASGNAALLKGLQGPVLPLPAGGVYALFAQRAAAMGDHIAVIEGELSLTYDSLRQRAEQISARLHQRGLRAGDRVALFLPRGVAYVAAMLAASRIGLCYVPIDAASPAERVRYLLSDSQCPLTLTQQTLAGALPSDQPLLLVDEASPDLPLPPEVSQGNSLAYILYTSGSTGRPKGVMIEHRSLMNYLLDACRRYQLRAGMQSLFHSSVSFDATLTSLWLPLLTGGTLVAIPGEGDLQAMARHLSTSSAEQLLKITPVHLALLQEQLDPAAKRRVSALVVGGEALNCETVQRWLREAPDTRIYNEYGPTETVVGCCVHLADAARDRQGAMAIGLPIANTRLLVLNEDRSPTPPGAEGELYIAGAGLARGYWNRPDLTEEKFITLDLAGEAVRAYRTGDRVGLMPNGELMYFGRCDRQLKVRGYRIEPGEIEAQLMRHPQVLQSAVALLPGRTQEDAQLAAWVVPQQAGMESEALRAFLALTLPGYMIPGAILVLPALPLTSNGKVDYGALPLPVRPQHTELLAPATPLESAIQATWGEILRCGPVSCDQNFFALGGHSLHALRVAARLENQLNVRVSLTDLLNHQTVRQLAAVLAQRTTPISEERAITRVSRRQERPL</sequence>
<dbReference type="Pfam" id="PF00501">
    <property type="entry name" value="AMP-binding"/>
    <property type="match status" value="4"/>
</dbReference>
<dbReference type="InterPro" id="IPR006162">
    <property type="entry name" value="Ppantetheine_attach_site"/>
</dbReference>
<dbReference type="Gene3D" id="3.30.559.30">
    <property type="entry name" value="Nonribosomal peptide synthetase, condensation domain"/>
    <property type="match status" value="4"/>
</dbReference>
<protein>
    <submittedName>
        <fullName evidence="7">Amino acid adenylation domain-containing protein</fullName>
    </submittedName>
</protein>
<organism evidence="7 8">
    <name type="scientific">Serratia plymuthica</name>
    <dbReference type="NCBI Taxonomy" id="82996"/>
    <lineage>
        <taxon>Bacteria</taxon>
        <taxon>Pseudomonadati</taxon>
        <taxon>Pseudomonadota</taxon>
        <taxon>Gammaproteobacteria</taxon>
        <taxon>Enterobacterales</taxon>
        <taxon>Yersiniaceae</taxon>
        <taxon>Serratia</taxon>
    </lineage>
</organism>
<evidence type="ECO:0000256" key="5">
    <source>
        <dbReference type="SAM" id="MobiDB-lite"/>
    </source>
</evidence>
<dbReference type="Gene3D" id="1.10.1200.10">
    <property type="entry name" value="ACP-like"/>
    <property type="match status" value="4"/>
</dbReference>
<dbReference type="Proteomes" id="UP000594967">
    <property type="component" value="Chromosome"/>
</dbReference>
<dbReference type="PROSITE" id="PS00455">
    <property type="entry name" value="AMP_BINDING"/>
    <property type="match status" value="4"/>
</dbReference>
<dbReference type="InterPro" id="IPR000873">
    <property type="entry name" value="AMP-dep_synth/lig_dom"/>
</dbReference>
<dbReference type="NCBIfam" id="TIGR01733">
    <property type="entry name" value="AA-adenyl-dom"/>
    <property type="match status" value="4"/>
</dbReference>
<dbReference type="InterPro" id="IPR009081">
    <property type="entry name" value="PP-bd_ACP"/>
</dbReference>
<keyword evidence="4" id="KW-0677">Repeat</keyword>
<dbReference type="SUPFAM" id="SSF52777">
    <property type="entry name" value="CoA-dependent acyltransferases"/>
    <property type="match status" value="8"/>
</dbReference>
<feature type="domain" description="Carrier" evidence="6">
    <location>
        <begin position="2595"/>
        <end position="2669"/>
    </location>
</feature>
<dbReference type="Gene3D" id="3.40.50.12780">
    <property type="entry name" value="N-terminal domain of ligase-like"/>
    <property type="match status" value="2"/>
</dbReference>
<dbReference type="NCBIfam" id="TIGR01720">
    <property type="entry name" value="NRPS-para261"/>
    <property type="match status" value="1"/>
</dbReference>
<dbReference type="Gene3D" id="2.30.38.10">
    <property type="entry name" value="Luciferase, Domain 3"/>
    <property type="match status" value="2"/>
</dbReference>
<dbReference type="InterPro" id="IPR036736">
    <property type="entry name" value="ACP-like_sf"/>
</dbReference>
<feature type="domain" description="Carrier" evidence="6">
    <location>
        <begin position="4074"/>
        <end position="4149"/>
    </location>
</feature>
<evidence type="ECO:0000313" key="8">
    <source>
        <dbReference type="Proteomes" id="UP000594967"/>
    </source>
</evidence>
<dbReference type="InterPro" id="IPR010071">
    <property type="entry name" value="AA_adenyl_dom"/>
</dbReference>
<dbReference type="InterPro" id="IPR042099">
    <property type="entry name" value="ANL_N_sf"/>
</dbReference>
<dbReference type="Pfam" id="PF00668">
    <property type="entry name" value="Condensation"/>
    <property type="match status" value="4"/>
</dbReference>
<dbReference type="PROSITE" id="PS50075">
    <property type="entry name" value="CARRIER"/>
    <property type="match status" value="4"/>
</dbReference>
<keyword evidence="8" id="KW-1185">Reference proteome</keyword>
<feature type="region of interest" description="Disordered" evidence="5">
    <location>
        <begin position="1533"/>
        <end position="1552"/>
    </location>
</feature>
<dbReference type="PANTHER" id="PTHR45527:SF1">
    <property type="entry name" value="FATTY ACID SYNTHASE"/>
    <property type="match status" value="1"/>
</dbReference>
<dbReference type="Gene3D" id="3.40.50.980">
    <property type="match status" value="4"/>
</dbReference>
<dbReference type="InterPro" id="IPR023213">
    <property type="entry name" value="CAT-like_dom_sf"/>
</dbReference>
<proteinExistence type="predicted"/>
<feature type="region of interest" description="Disordered" evidence="5">
    <location>
        <begin position="487"/>
        <end position="507"/>
    </location>
</feature>
<dbReference type="SUPFAM" id="SSF56801">
    <property type="entry name" value="Acetyl-CoA synthetase-like"/>
    <property type="match status" value="4"/>
</dbReference>
<name>A0A7T2W8Z6_SERPL</name>
<dbReference type="InterPro" id="IPR020845">
    <property type="entry name" value="AMP-binding_CS"/>
</dbReference>
<dbReference type="PANTHER" id="PTHR45527">
    <property type="entry name" value="NONRIBOSOMAL PEPTIDE SYNTHETASE"/>
    <property type="match status" value="1"/>
</dbReference>
<dbReference type="Gene3D" id="3.30.559.10">
    <property type="entry name" value="Chloramphenicol acetyltransferase-like domain"/>
    <property type="match status" value="4"/>
</dbReference>
<comment type="cofactor">
    <cofactor evidence="1">
        <name>pantetheine 4'-phosphate</name>
        <dbReference type="ChEBI" id="CHEBI:47942"/>
    </cofactor>
</comment>
<reference evidence="7 8" key="1">
    <citation type="submission" date="2020-12" db="EMBL/GenBank/DDBJ databases">
        <title>FDA dAtabase for Regulatory Grade micrObial Sequences (FDA-ARGOS): Supporting development and validation of Infectious Disease Dx tests.</title>
        <authorList>
            <person name="Sproer C."/>
            <person name="Gronow S."/>
            <person name="Severitt S."/>
            <person name="Schroder I."/>
            <person name="Tallon L."/>
            <person name="Sadzewicz L."/>
            <person name="Zhao X."/>
            <person name="Boylan J."/>
            <person name="Ott S."/>
            <person name="Bowen H."/>
            <person name="Vavikolanu K."/>
            <person name="Mehta A."/>
            <person name="Aluvathingal J."/>
            <person name="Nadendla S."/>
            <person name="Lowell S."/>
            <person name="Myers T."/>
            <person name="Yan Y."/>
            <person name="Sichtig H."/>
        </authorList>
    </citation>
    <scope>NUCLEOTIDE SEQUENCE [LARGE SCALE GENOMIC DNA]</scope>
    <source>
        <strain evidence="7 8">FDAARGOS_907</strain>
    </source>
</reference>
<accession>A0A7T2W8Z6</accession>
<dbReference type="NCBIfam" id="NF003417">
    <property type="entry name" value="PRK04813.1"/>
    <property type="match status" value="4"/>
</dbReference>
<evidence type="ECO:0000256" key="3">
    <source>
        <dbReference type="ARBA" id="ARBA00022553"/>
    </source>
</evidence>
<evidence type="ECO:0000259" key="6">
    <source>
        <dbReference type="PROSITE" id="PS50075"/>
    </source>
</evidence>
<dbReference type="SUPFAM" id="SSF47336">
    <property type="entry name" value="ACP-like"/>
    <property type="match status" value="4"/>
</dbReference>
<dbReference type="PROSITE" id="PS00012">
    <property type="entry name" value="PHOSPHOPANTETHEINE"/>
    <property type="match status" value="4"/>
</dbReference>
<dbReference type="InterPro" id="IPR045851">
    <property type="entry name" value="AMP-bd_C_sf"/>
</dbReference>
<feature type="domain" description="Carrier" evidence="6">
    <location>
        <begin position="1552"/>
        <end position="1627"/>
    </location>
</feature>
<dbReference type="Pfam" id="PF00550">
    <property type="entry name" value="PP-binding"/>
    <property type="match status" value="4"/>
</dbReference>
<dbReference type="InterPro" id="IPR025110">
    <property type="entry name" value="AMP-bd_C"/>
</dbReference>
<evidence type="ECO:0000256" key="4">
    <source>
        <dbReference type="ARBA" id="ARBA00022737"/>
    </source>
</evidence>
<evidence type="ECO:0000313" key="7">
    <source>
        <dbReference type="EMBL" id="QPS19151.1"/>
    </source>
</evidence>
<evidence type="ECO:0000256" key="2">
    <source>
        <dbReference type="ARBA" id="ARBA00022450"/>
    </source>
</evidence>
<dbReference type="InterPro" id="IPR020806">
    <property type="entry name" value="PKS_PP-bd"/>
</dbReference>
<evidence type="ECO:0000256" key="1">
    <source>
        <dbReference type="ARBA" id="ARBA00001957"/>
    </source>
</evidence>